<gene>
    <name evidence="3" type="ORF">Clacol_002746</name>
</gene>
<sequence length="184" mass="19889">MTSEIRDKDGVPVHVGDYVKTANRQGQVQAIFTNNTVTPSEKADDVEVAVTIKHPPKVVFLDKKGTQVSHNPSVLSHASRNESDINTTTKTNASKGQDAFTSSGEIQGKDGLPIHIGETVMTPYRGGKLQGEVEAIFTDNTTTPAEKEPGHDVHVAVVNPPKIVFTTQKNKQVYHNPSALSHVD</sequence>
<evidence type="ECO:0000313" key="4">
    <source>
        <dbReference type="Proteomes" id="UP001050691"/>
    </source>
</evidence>
<dbReference type="AlphaFoldDB" id="A0AAV5A5P2"/>
<proteinExistence type="predicted"/>
<evidence type="ECO:0000259" key="2">
    <source>
        <dbReference type="Pfam" id="PF11160"/>
    </source>
</evidence>
<feature type="compositionally biased region" description="Polar residues" evidence="1">
    <location>
        <begin position="69"/>
        <end position="105"/>
    </location>
</feature>
<organism evidence="3 4">
    <name type="scientific">Clathrus columnatus</name>
    <dbReference type="NCBI Taxonomy" id="1419009"/>
    <lineage>
        <taxon>Eukaryota</taxon>
        <taxon>Fungi</taxon>
        <taxon>Dikarya</taxon>
        <taxon>Basidiomycota</taxon>
        <taxon>Agaricomycotina</taxon>
        <taxon>Agaricomycetes</taxon>
        <taxon>Phallomycetidae</taxon>
        <taxon>Phallales</taxon>
        <taxon>Clathraceae</taxon>
        <taxon>Clathrus</taxon>
    </lineage>
</organism>
<reference evidence="3" key="1">
    <citation type="submission" date="2021-10" db="EMBL/GenBank/DDBJ databases">
        <title>De novo Genome Assembly of Clathrus columnatus (Basidiomycota, Fungi) Using Illumina and Nanopore Sequence Data.</title>
        <authorList>
            <person name="Ogiso-Tanaka E."/>
            <person name="Itagaki H."/>
            <person name="Hosoya T."/>
            <person name="Hosaka K."/>
        </authorList>
    </citation>
    <scope>NUCLEOTIDE SEQUENCE</scope>
    <source>
        <strain evidence="3">MO-923</strain>
    </source>
</reference>
<comment type="caution">
    <text evidence="3">The sequence shown here is derived from an EMBL/GenBank/DDBJ whole genome shotgun (WGS) entry which is preliminary data.</text>
</comment>
<dbReference type="Proteomes" id="UP001050691">
    <property type="component" value="Unassembled WGS sequence"/>
</dbReference>
<protein>
    <recommendedName>
        <fullName evidence="2">Hypervirulence associated protein TUDOR domain-containing protein</fullName>
    </recommendedName>
</protein>
<keyword evidence="4" id="KW-1185">Reference proteome</keyword>
<dbReference type="Pfam" id="PF11160">
    <property type="entry name" value="Hva1_TUDOR"/>
    <property type="match status" value="1"/>
</dbReference>
<evidence type="ECO:0000256" key="1">
    <source>
        <dbReference type="SAM" id="MobiDB-lite"/>
    </source>
</evidence>
<dbReference type="InterPro" id="IPR021331">
    <property type="entry name" value="Hva1_TUDOR"/>
</dbReference>
<dbReference type="EMBL" id="BPWL01000003">
    <property type="protein sequence ID" value="GJJ08528.1"/>
    <property type="molecule type" value="Genomic_DNA"/>
</dbReference>
<accession>A0AAV5A5P2</accession>
<evidence type="ECO:0000313" key="3">
    <source>
        <dbReference type="EMBL" id="GJJ08528.1"/>
    </source>
</evidence>
<feature type="domain" description="Hypervirulence associated protein TUDOR" evidence="2">
    <location>
        <begin position="117"/>
        <end position="180"/>
    </location>
</feature>
<feature type="region of interest" description="Disordered" evidence="1">
    <location>
        <begin position="69"/>
        <end position="111"/>
    </location>
</feature>
<dbReference type="Gene3D" id="2.30.30.1060">
    <property type="match status" value="2"/>
</dbReference>
<name>A0AAV5A5P2_9AGAM</name>